<evidence type="ECO:0000313" key="1">
    <source>
        <dbReference type="EMBL" id="SBP84891.1"/>
    </source>
</evidence>
<dbReference type="EMBL" id="HADZ01020950">
    <property type="protein sequence ID" value="SBP84891.1"/>
    <property type="molecule type" value="Transcribed_RNA"/>
</dbReference>
<feature type="non-terminal residue" evidence="1">
    <location>
        <position position="1"/>
    </location>
</feature>
<proteinExistence type="predicted"/>
<protein>
    <submittedName>
        <fullName evidence="1">Uncharacterized protein</fullName>
    </submittedName>
</protein>
<feature type="non-terminal residue" evidence="1">
    <location>
        <position position="89"/>
    </location>
</feature>
<name>A0A1A8D1Z3_NOTKA</name>
<reference evidence="1" key="1">
    <citation type="submission" date="2016-05" db="EMBL/GenBank/DDBJ databases">
        <authorList>
            <person name="Lavstsen T."/>
            <person name="Jespersen J.S."/>
        </authorList>
    </citation>
    <scope>NUCLEOTIDE SEQUENCE</scope>
    <source>
        <tissue evidence="1">Brain</tissue>
    </source>
</reference>
<reference evidence="1" key="2">
    <citation type="submission" date="2016-06" db="EMBL/GenBank/DDBJ databases">
        <title>The genome of a short-lived fish provides insights into sex chromosome evolution and the genetic control of aging.</title>
        <authorList>
            <person name="Reichwald K."/>
            <person name="Felder M."/>
            <person name="Petzold A."/>
            <person name="Koch P."/>
            <person name="Groth M."/>
            <person name="Platzer M."/>
        </authorList>
    </citation>
    <scope>NUCLEOTIDE SEQUENCE</scope>
    <source>
        <tissue evidence="1">Brain</tissue>
    </source>
</reference>
<sequence>RSRLRASQRLWHLRSRQLLFRQRLSSWRLQCLHSSQLLQSTPLLRPVPLQSSPPLRPAPSAPPFQSAPIASCALDVSAHRLLCSRRQPP</sequence>
<gene>
    <name evidence="1" type="primary">Nfu_g_1_024811</name>
</gene>
<dbReference type="AlphaFoldDB" id="A0A1A8D1Z3"/>
<accession>A0A1A8D1Z3</accession>
<organism evidence="1">
    <name type="scientific">Nothobranchius kadleci</name>
    <name type="common">African annual killifish</name>
    <dbReference type="NCBI Taxonomy" id="1051664"/>
    <lineage>
        <taxon>Eukaryota</taxon>
        <taxon>Metazoa</taxon>
        <taxon>Chordata</taxon>
        <taxon>Craniata</taxon>
        <taxon>Vertebrata</taxon>
        <taxon>Euteleostomi</taxon>
        <taxon>Actinopterygii</taxon>
        <taxon>Neopterygii</taxon>
        <taxon>Teleostei</taxon>
        <taxon>Neoteleostei</taxon>
        <taxon>Acanthomorphata</taxon>
        <taxon>Ovalentaria</taxon>
        <taxon>Atherinomorphae</taxon>
        <taxon>Cyprinodontiformes</taxon>
        <taxon>Nothobranchiidae</taxon>
        <taxon>Nothobranchius</taxon>
    </lineage>
</organism>